<dbReference type="EMBL" id="AP014880">
    <property type="protein sequence ID" value="BAW17252.1"/>
    <property type="molecule type" value="Genomic_DNA"/>
</dbReference>
<organism evidence="1 2">
    <name type="scientific">Streptococcus intermedius</name>
    <dbReference type="NCBI Taxonomy" id="1338"/>
    <lineage>
        <taxon>Bacteria</taxon>
        <taxon>Bacillati</taxon>
        <taxon>Bacillota</taxon>
        <taxon>Bacilli</taxon>
        <taxon>Lactobacillales</taxon>
        <taxon>Streptococcaceae</taxon>
        <taxon>Streptococcus</taxon>
        <taxon>Streptococcus anginosus group</taxon>
    </lineage>
</organism>
<keyword evidence="1" id="KW-0315">Glutamine amidotransferase</keyword>
<reference evidence="1 2" key="1">
    <citation type="journal article" date="2017" name="Infect. Immun.">
        <title>Characterization of the Pathogenicity of Streptococcus intermedius TYG1620 Isolated from a Human Brain Abscess Based on the Complete Genome Sequence with Transcriptome Analysis and Transposon Mutagenesis in a Murine Subcutaneous Abscess Model.</title>
        <authorList>
            <person name="Hasegawa N."/>
            <person name="Sekizuka T."/>
            <person name="Sugi Y."/>
            <person name="Kawakami N."/>
            <person name="Ogasawara Y."/>
            <person name="Kato K."/>
            <person name="Yamashita A."/>
            <person name="Takeuchi F."/>
            <person name="Kuroda M."/>
        </authorList>
    </citation>
    <scope>NUCLEOTIDE SEQUENCE [LARGE SCALE GENOMIC DNA]</scope>
    <source>
        <strain evidence="1 2">TYG1620</strain>
    </source>
</reference>
<name>A0AAD1FJU2_STRIT</name>
<sequence length="56" mass="5919">MKKPIIGATGNERPNPFAMMSYTAKGFVKGIKEIGGGLVILPIGDADMAHPLHPDD</sequence>
<protein>
    <submittedName>
        <fullName evidence="1">Glutamine amidotransferase</fullName>
    </submittedName>
</protein>
<accession>A0AAD1FJU2</accession>
<evidence type="ECO:0000313" key="1">
    <source>
        <dbReference type="EMBL" id="BAW17252.1"/>
    </source>
</evidence>
<dbReference type="Proteomes" id="UP000217792">
    <property type="component" value="Chromosome"/>
</dbReference>
<evidence type="ECO:0000313" key="2">
    <source>
        <dbReference type="Proteomes" id="UP000217792"/>
    </source>
</evidence>
<dbReference type="AlphaFoldDB" id="A0AAD1FJU2"/>
<gene>
    <name evidence="1" type="ORF">SITYG_12730</name>
</gene>
<proteinExistence type="predicted"/>